<dbReference type="Proteomes" id="UP001362999">
    <property type="component" value="Unassembled WGS sequence"/>
</dbReference>
<keyword evidence="3" id="KW-1185">Reference proteome</keyword>
<accession>A0AAW0BMM3</accession>
<evidence type="ECO:0000256" key="1">
    <source>
        <dbReference type="SAM" id="MobiDB-lite"/>
    </source>
</evidence>
<evidence type="ECO:0000313" key="3">
    <source>
        <dbReference type="Proteomes" id="UP001362999"/>
    </source>
</evidence>
<evidence type="ECO:0000313" key="2">
    <source>
        <dbReference type="EMBL" id="KAK7027747.1"/>
    </source>
</evidence>
<sequence>MNPTTAHPLNQAKLIQGITMHDMSDALRQYIRTLGRRTAKKLSHPKKTQYSERRPKSSPHMNIHSETPPIEPPFLPPELEQLIFETTADMYPKSIFTLLQVARRVHIWVQPLLFRVIRVNTHNKALINILKTGKTDSKRPDHPYGHVCHLALESIHNCSVDEGGLILELCTNVIDLGLNSWFTDPALLPVLGTLQLRRLAVNLRVLFGQSPIDLRHPLFHSITHLDIFRVEGIVDILPELSGLPGLTHLALDSDLPREKLLGVLSGSGCAELEVLLVQWQRFEKEEYRSAKVPCVYDVRFVIAIYSDYWAEWENGARGREDSWSRADEFVRRKRKREVEETRYWIN</sequence>
<proteinExistence type="predicted"/>
<reference evidence="2 3" key="1">
    <citation type="journal article" date="2024" name="J Genomics">
        <title>Draft genome sequencing and assembly of Favolaschia claudopus CIRM-BRFM 2984 isolated from oak limbs.</title>
        <authorList>
            <person name="Navarro D."/>
            <person name="Drula E."/>
            <person name="Chaduli D."/>
            <person name="Cazenave R."/>
            <person name="Ahrendt S."/>
            <person name="Wang J."/>
            <person name="Lipzen A."/>
            <person name="Daum C."/>
            <person name="Barry K."/>
            <person name="Grigoriev I.V."/>
            <person name="Favel A."/>
            <person name="Rosso M.N."/>
            <person name="Martin F."/>
        </authorList>
    </citation>
    <scope>NUCLEOTIDE SEQUENCE [LARGE SCALE GENOMIC DNA]</scope>
    <source>
        <strain evidence="2 3">CIRM-BRFM 2984</strain>
    </source>
</reference>
<feature type="compositionally biased region" description="Basic residues" evidence="1">
    <location>
        <begin position="37"/>
        <end position="47"/>
    </location>
</feature>
<comment type="caution">
    <text evidence="2">The sequence shown here is derived from an EMBL/GenBank/DDBJ whole genome shotgun (WGS) entry which is preliminary data.</text>
</comment>
<protein>
    <submittedName>
        <fullName evidence="2">Tyrosinase central domain-containing protein</fullName>
    </submittedName>
</protein>
<dbReference type="AlphaFoldDB" id="A0AAW0BMM3"/>
<organism evidence="2 3">
    <name type="scientific">Favolaschia claudopus</name>
    <dbReference type="NCBI Taxonomy" id="2862362"/>
    <lineage>
        <taxon>Eukaryota</taxon>
        <taxon>Fungi</taxon>
        <taxon>Dikarya</taxon>
        <taxon>Basidiomycota</taxon>
        <taxon>Agaricomycotina</taxon>
        <taxon>Agaricomycetes</taxon>
        <taxon>Agaricomycetidae</taxon>
        <taxon>Agaricales</taxon>
        <taxon>Marasmiineae</taxon>
        <taxon>Mycenaceae</taxon>
        <taxon>Favolaschia</taxon>
    </lineage>
</organism>
<dbReference type="EMBL" id="JAWWNJ010000029">
    <property type="protein sequence ID" value="KAK7027747.1"/>
    <property type="molecule type" value="Genomic_DNA"/>
</dbReference>
<gene>
    <name evidence="2" type="ORF">R3P38DRAFT_2705076</name>
</gene>
<name>A0AAW0BMM3_9AGAR</name>
<feature type="region of interest" description="Disordered" evidence="1">
    <location>
        <begin position="37"/>
        <end position="71"/>
    </location>
</feature>